<evidence type="ECO:0000313" key="2">
    <source>
        <dbReference type="Proteomes" id="UP000298714"/>
    </source>
</evidence>
<keyword evidence="2" id="KW-1185">Reference proteome</keyword>
<proteinExistence type="predicted"/>
<name>A0A4D7C910_9SPHN</name>
<organism evidence="1 2">
    <name type="scientific">Hankyongella ginsenosidimutans</name>
    <dbReference type="NCBI Taxonomy" id="1763828"/>
    <lineage>
        <taxon>Bacteria</taxon>
        <taxon>Pseudomonadati</taxon>
        <taxon>Pseudomonadota</taxon>
        <taxon>Alphaproteobacteria</taxon>
        <taxon>Sphingomonadales</taxon>
        <taxon>Sphingomonadaceae</taxon>
        <taxon>Hankyongella</taxon>
    </lineage>
</organism>
<sequence>MSYLRDSDFFNLPEDDAEAFIHLEGISRTRLLESIHGEFSSDSYDAIYRYMNEITAIAMELNVGDLYFETETDSYNTEFKRFLMSVDSIIARLRVQRAKRDRQGALELANVAHGAIQAHLVRLKSEIRATGMAEGRKRSLLDKVDDLELDIVERRMAPETIVRFSPAMRVRR</sequence>
<dbReference type="Proteomes" id="UP000298714">
    <property type="component" value="Chromosome"/>
</dbReference>
<dbReference type="EMBL" id="CP039704">
    <property type="protein sequence ID" value="QCI79273.1"/>
    <property type="molecule type" value="Genomic_DNA"/>
</dbReference>
<dbReference type="KEGG" id="hgn:E6W36_05990"/>
<gene>
    <name evidence="1" type="ORF">E6W36_05990</name>
</gene>
<evidence type="ECO:0000313" key="1">
    <source>
        <dbReference type="EMBL" id="QCI79273.1"/>
    </source>
</evidence>
<accession>A0A4D7C910</accession>
<reference evidence="2" key="1">
    <citation type="submission" date="2019-04" db="EMBL/GenBank/DDBJ databases">
        <title>Complete genome sequence of Sphingomonas sp. W1-2-3.</title>
        <authorList>
            <person name="Im W.T."/>
        </authorList>
    </citation>
    <scope>NUCLEOTIDE SEQUENCE [LARGE SCALE GENOMIC DNA]</scope>
    <source>
        <strain evidence="2">W1-2-3</strain>
    </source>
</reference>
<protein>
    <submittedName>
        <fullName evidence="1">Uncharacterized protein</fullName>
    </submittedName>
</protein>
<dbReference type="AlphaFoldDB" id="A0A4D7C910"/>